<evidence type="ECO:0000313" key="4">
    <source>
        <dbReference type="Proteomes" id="UP001196413"/>
    </source>
</evidence>
<feature type="transmembrane region" description="Helical" evidence="1">
    <location>
        <begin position="197"/>
        <end position="219"/>
    </location>
</feature>
<evidence type="ECO:0000259" key="2">
    <source>
        <dbReference type="Pfam" id="PF23000"/>
    </source>
</evidence>
<feature type="transmembrane region" description="Helical" evidence="1">
    <location>
        <begin position="267"/>
        <end position="290"/>
    </location>
</feature>
<dbReference type="InterPro" id="IPR055120">
    <property type="entry name" value="Chs-1/2_IV_N"/>
</dbReference>
<organism evidence="3 4">
    <name type="scientific">Parelaphostrongylus tenuis</name>
    <name type="common">Meningeal worm</name>
    <dbReference type="NCBI Taxonomy" id="148309"/>
    <lineage>
        <taxon>Eukaryota</taxon>
        <taxon>Metazoa</taxon>
        <taxon>Ecdysozoa</taxon>
        <taxon>Nematoda</taxon>
        <taxon>Chromadorea</taxon>
        <taxon>Rhabditida</taxon>
        <taxon>Rhabditina</taxon>
        <taxon>Rhabditomorpha</taxon>
        <taxon>Strongyloidea</taxon>
        <taxon>Metastrongylidae</taxon>
        <taxon>Parelaphostrongylus</taxon>
    </lineage>
</organism>
<protein>
    <recommendedName>
        <fullName evidence="2">Chitin synthase chs-1/2 N-terminal putative transporter domain-containing protein</fullName>
    </recommendedName>
</protein>
<feature type="transmembrane region" description="Helical" evidence="1">
    <location>
        <begin position="39"/>
        <end position="62"/>
    </location>
</feature>
<feature type="transmembrane region" description="Helical" evidence="1">
    <location>
        <begin position="225"/>
        <end position="246"/>
    </location>
</feature>
<dbReference type="AlphaFoldDB" id="A0AAD5RDY5"/>
<keyword evidence="1" id="KW-1133">Transmembrane helix</keyword>
<evidence type="ECO:0000256" key="1">
    <source>
        <dbReference type="SAM" id="Phobius"/>
    </source>
</evidence>
<reference evidence="3" key="1">
    <citation type="submission" date="2021-06" db="EMBL/GenBank/DDBJ databases">
        <title>Parelaphostrongylus tenuis whole genome reference sequence.</title>
        <authorList>
            <person name="Garwood T.J."/>
            <person name="Larsen P.A."/>
            <person name="Fountain-Jones N.M."/>
            <person name="Garbe J.R."/>
            <person name="Macchietto M.G."/>
            <person name="Kania S.A."/>
            <person name="Gerhold R.W."/>
            <person name="Richards J.E."/>
            <person name="Wolf T.M."/>
        </authorList>
    </citation>
    <scope>NUCLEOTIDE SEQUENCE</scope>
    <source>
        <strain evidence="3">MNPRO001-30</strain>
        <tissue evidence="3">Meninges</tissue>
    </source>
</reference>
<feature type="transmembrane region" description="Helical" evidence="1">
    <location>
        <begin position="128"/>
        <end position="151"/>
    </location>
</feature>
<feature type="transmembrane region" description="Helical" evidence="1">
    <location>
        <begin position="92"/>
        <end position="116"/>
    </location>
</feature>
<dbReference type="Pfam" id="PF23000">
    <property type="entry name" value="ChitinSynthase_IV_N"/>
    <property type="match status" value="1"/>
</dbReference>
<name>A0AAD5RDY5_PARTN</name>
<keyword evidence="1" id="KW-0472">Membrane</keyword>
<keyword evidence="4" id="KW-1185">Reference proteome</keyword>
<feature type="domain" description="Chitin synthase chs-1/2 N-terminal putative transporter" evidence="2">
    <location>
        <begin position="27"/>
        <end position="375"/>
    </location>
</feature>
<dbReference type="EMBL" id="JAHQIW010007448">
    <property type="protein sequence ID" value="KAJ1374326.1"/>
    <property type="molecule type" value="Genomic_DNA"/>
</dbReference>
<gene>
    <name evidence="3" type="ORF">KIN20_036993</name>
</gene>
<feature type="transmembrane region" description="Helical" evidence="1">
    <location>
        <begin position="316"/>
        <end position="334"/>
    </location>
</feature>
<comment type="caution">
    <text evidence="3">The sequence shown here is derived from an EMBL/GenBank/DDBJ whole genome shotgun (WGS) entry which is preliminary data.</text>
</comment>
<evidence type="ECO:0000313" key="3">
    <source>
        <dbReference type="EMBL" id="KAJ1374326.1"/>
    </source>
</evidence>
<keyword evidence="1" id="KW-0812">Transmembrane</keyword>
<feature type="transmembrane region" description="Helical" evidence="1">
    <location>
        <begin position="157"/>
        <end position="176"/>
    </location>
</feature>
<sequence length="376" mass="42337">MSSGEEDFRWNAFRSHKSVTCEKPSLTPWMITSLQVSKLVLFLTCNIFLTLGAVISKLYVLVLATNLWDNDFANDTLSHSCVKTPIQRSQDVVAAVHLGLMFIQTTPDIIMLISSFMRFYSGDKAGRIKIYFVVLETLRAFGLSLLVFTVFPQLDLYRCLCLCACFSVVTALQRLLSSMSSNFRPGRSFGARILRSILILPHLIIFLAFLSSTYLWTVIETPFHGGWNLALSIFTISCGFWESWVCTQHSGTALHKLYQVKHGLRKVNISTKFITAFFRVIVVLIVMLYASRGQVKPHMFLSVLTSYDFDFKQTRLLMASTGLILLNVSLRVCARFLTAIGMRAFSILHPATILPVAGYAIVVFICNQRACEISES</sequence>
<accession>A0AAD5RDY5</accession>
<feature type="transmembrane region" description="Helical" evidence="1">
    <location>
        <begin position="346"/>
        <end position="365"/>
    </location>
</feature>
<dbReference type="Proteomes" id="UP001196413">
    <property type="component" value="Unassembled WGS sequence"/>
</dbReference>
<proteinExistence type="predicted"/>